<keyword evidence="1" id="KW-1133">Transmembrane helix</keyword>
<feature type="transmembrane region" description="Helical" evidence="1">
    <location>
        <begin position="209"/>
        <end position="230"/>
    </location>
</feature>
<keyword evidence="1" id="KW-0472">Membrane</keyword>
<dbReference type="Proteomes" id="UP000001070">
    <property type="component" value="Unassembled WGS sequence"/>
</dbReference>
<feature type="transmembrane region" description="Helical" evidence="1">
    <location>
        <begin position="52"/>
        <end position="74"/>
    </location>
</feature>
<organism evidence="3">
    <name type="scientific">Drosophila grimshawi</name>
    <name type="common">Hawaiian fruit fly</name>
    <name type="synonym">Idiomyia grimshawi</name>
    <dbReference type="NCBI Taxonomy" id="7222"/>
    <lineage>
        <taxon>Eukaryota</taxon>
        <taxon>Metazoa</taxon>
        <taxon>Ecdysozoa</taxon>
        <taxon>Arthropoda</taxon>
        <taxon>Hexapoda</taxon>
        <taxon>Insecta</taxon>
        <taxon>Pterygota</taxon>
        <taxon>Neoptera</taxon>
        <taxon>Endopterygota</taxon>
        <taxon>Diptera</taxon>
        <taxon>Brachycera</taxon>
        <taxon>Muscomorpha</taxon>
        <taxon>Ephydroidea</taxon>
        <taxon>Drosophilidae</taxon>
        <taxon>Drosophila</taxon>
        <taxon>Hawaiian Drosophila</taxon>
    </lineage>
</organism>
<feature type="transmembrane region" description="Helical" evidence="1">
    <location>
        <begin position="144"/>
        <end position="165"/>
    </location>
</feature>
<accession>B4J040</accession>
<gene>
    <name evidence="2" type="primary">Dgri\GH25311</name>
    <name evidence="2" type="ORF">Dgri_GH25311</name>
</gene>
<dbReference type="HOGENOM" id="CLU_070911_1_0_1"/>
<feature type="transmembrane region" description="Helical" evidence="1">
    <location>
        <begin position="81"/>
        <end position="105"/>
    </location>
</feature>
<dbReference type="AlphaFoldDB" id="B4J040"/>
<keyword evidence="1" id="KW-0812">Transmembrane</keyword>
<evidence type="ECO:0000256" key="1">
    <source>
        <dbReference type="SAM" id="Phobius"/>
    </source>
</evidence>
<evidence type="ECO:0000313" key="2">
    <source>
        <dbReference type="EMBL" id="EDV97833.1"/>
    </source>
</evidence>
<sequence>MESAYDSYIRYKNARNVFALKTYVILFVWLILALIQWSIICLVEEARDVFQNHYYISFVTFSLAVLLFGVFIFFESLRYINFLNFLISFIIVELQIISVFAVVVYCHWTEVLSFYGMCFVLLWVFILIGTFLPKEIDLTLDVAVLFILGFIFLIIAVYFVMIRFVLVSDEIYPYIIIEIAISIIILFFVMYHAQTIIGSRFAEMRLNDALLGSLILFHDFLILYWLTFYWQILERPITPDSWLMTSTSTEDTMQTRHPNMRHNKEEDIHPKVEQAMHLHIKDGIMMKNMEAQVDGILGALVEAVTVTRKARLLVKGTMQLNTPEKNHRKMKLLTQELT</sequence>
<dbReference type="OrthoDB" id="7867995at2759"/>
<protein>
    <submittedName>
        <fullName evidence="2">GH25311, isoform B</fullName>
    </submittedName>
</protein>
<feature type="transmembrane region" description="Helical" evidence="1">
    <location>
        <begin position="111"/>
        <end position="132"/>
    </location>
</feature>
<evidence type="ECO:0000313" key="3">
    <source>
        <dbReference type="Proteomes" id="UP000001070"/>
    </source>
</evidence>
<feature type="transmembrane region" description="Helical" evidence="1">
    <location>
        <begin position="20"/>
        <end position="40"/>
    </location>
</feature>
<dbReference type="EMBL" id="CH916366">
    <property type="protein sequence ID" value="EDV97833.1"/>
    <property type="molecule type" value="Genomic_DNA"/>
</dbReference>
<name>B4J040_DROGR</name>
<reference evidence="2 3" key="1">
    <citation type="journal article" date="2007" name="Nature">
        <title>Evolution of genes and genomes on the Drosophila phylogeny.</title>
        <authorList>
            <consortium name="Drosophila 12 Genomes Consortium"/>
            <person name="Clark A.G."/>
            <person name="Eisen M.B."/>
            <person name="Smith D.R."/>
            <person name="Bergman C.M."/>
            <person name="Oliver B."/>
            <person name="Markow T.A."/>
            <person name="Kaufman T.C."/>
            <person name="Kellis M."/>
            <person name="Gelbart W."/>
            <person name="Iyer V.N."/>
            <person name="Pollard D.A."/>
            <person name="Sackton T.B."/>
            <person name="Larracuente A.M."/>
            <person name="Singh N.D."/>
            <person name="Abad J.P."/>
            <person name="Abt D.N."/>
            <person name="Adryan B."/>
            <person name="Aguade M."/>
            <person name="Akashi H."/>
            <person name="Anderson W.W."/>
            <person name="Aquadro C.F."/>
            <person name="Ardell D.H."/>
            <person name="Arguello R."/>
            <person name="Artieri C.G."/>
            <person name="Barbash D.A."/>
            <person name="Barker D."/>
            <person name="Barsanti P."/>
            <person name="Batterham P."/>
            <person name="Batzoglou S."/>
            <person name="Begun D."/>
            <person name="Bhutkar A."/>
            <person name="Blanco E."/>
            <person name="Bosak S.A."/>
            <person name="Bradley R.K."/>
            <person name="Brand A.D."/>
            <person name="Brent M.R."/>
            <person name="Brooks A.N."/>
            <person name="Brown R.H."/>
            <person name="Butlin R.K."/>
            <person name="Caggese C."/>
            <person name="Calvi B.R."/>
            <person name="Bernardo de Carvalho A."/>
            <person name="Caspi A."/>
            <person name="Castrezana S."/>
            <person name="Celniker S.E."/>
            <person name="Chang J.L."/>
            <person name="Chapple C."/>
            <person name="Chatterji S."/>
            <person name="Chinwalla A."/>
            <person name="Civetta A."/>
            <person name="Clifton S.W."/>
            <person name="Comeron J.M."/>
            <person name="Costello J.C."/>
            <person name="Coyne J.A."/>
            <person name="Daub J."/>
            <person name="David R.G."/>
            <person name="Delcher A.L."/>
            <person name="Delehaunty K."/>
            <person name="Do C.B."/>
            <person name="Ebling H."/>
            <person name="Edwards K."/>
            <person name="Eickbush T."/>
            <person name="Evans J.D."/>
            <person name="Filipski A."/>
            <person name="Findeiss S."/>
            <person name="Freyhult E."/>
            <person name="Fulton L."/>
            <person name="Fulton R."/>
            <person name="Garcia A.C."/>
            <person name="Gardiner A."/>
            <person name="Garfield D.A."/>
            <person name="Garvin B.E."/>
            <person name="Gibson G."/>
            <person name="Gilbert D."/>
            <person name="Gnerre S."/>
            <person name="Godfrey J."/>
            <person name="Good R."/>
            <person name="Gotea V."/>
            <person name="Gravely B."/>
            <person name="Greenberg A.J."/>
            <person name="Griffiths-Jones S."/>
            <person name="Gross S."/>
            <person name="Guigo R."/>
            <person name="Gustafson E.A."/>
            <person name="Haerty W."/>
            <person name="Hahn M.W."/>
            <person name="Halligan D.L."/>
            <person name="Halpern A.L."/>
            <person name="Halter G.M."/>
            <person name="Han M.V."/>
            <person name="Heger A."/>
            <person name="Hillier L."/>
            <person name="Hinrichs A.S."/>
            <person name="Holmes I."/>
            <person name="Hoskins R.A."/>
            <person name="Hubisz M.J."/>
            <person name="Hultmark D."/>
            <person name="Huntley M.A."/>
            <person name="Jaffe D.B."/>
            <person name="Jagadeeshan S."/>
            <person name="Jeck W.R."/>
            <person name="Johnson J."/>
            <person name="Jones C.D."/>
            <person name="Jordan W.C."/>
            <person name="Karpen G.H."/>
            <person name="Kataoka E."/>
            <person name="Keightley P.D."/>
            <person name="Kheradpour P."/>
            <person name="Kirkness E.F."/>
            <person name="Koerich L.B."/>
            <person name="Kristiansen K."/>
            <person name="Kudrna D."/>
            <person name="Kulathinal R.J."/>
            <person name="Kumar S."/>
            <person name="Kwok R."/>
            <person name="Lander E."/>
            <person name="Langley C.H."/>
            <person name="Lapoint R."/>
            <person name="Lazzaro B.P."/>
            <person name="Lee S.J."/>
            <person name="Levesque L."/>
            <person name="Li R."/>
            <person name="Lin C.F."/>
            <person name="Lin M.F."/>
            <person name="Lindblad-Toh K."/>
            <person name="Llopart A."/>
            <person name="Long M."/>
            <person name="Low L."/>
            <person name="Lozovsky E."/>
            <person name="Lu J."/>
            <person name="Luo M."/>
            <person name="Machado C.A."/>
            <person name="Makalowski W."/>
            <person name="Marzo M."/>
            <person name="Matsuda M."/>
            <person name="Matzkin L."/>
            <person name="McAllister B."/>
            <person name="McBride C.S."/>
            <person name="McKernan B."/>
            <person name="McKernan K."/>
            <person name="Mendez-Lago M."/>
            <person name="Minx P."/>
            <person name="Mollenhauer M.U."/>
            <person name="Montooth K."/>
            <person name="Mount S.M."/>
            <person name="Mu X."/>
            <person name="Myers E."/>
            <person name="Negre B."/>
            <person name="Newfeld S."/>
            <person name="Nielsen R."/>
            <person name="Noor M.A."/>
            <person name="O'Grady P."/>
            <person name="Pachter L."/>
            <person name="Papaceit M."/>
            <person name="Parisi M.J."/>
            <person name="Parisi M."/>
            <person name="Parts L."/>
            <person name="Pedersen J.S."/>
            <person name="Pesole G."/>
            <person name="Phillippy A.M."/>
            <person name="Ponting C.P."/>
            <person name="Pop M."/>
            <person name="Porcelli D."/>
            <person name="Powell J.R."/>
            <person name="Prohaska S."/>
            <person name="Pruitt K."/>
            <person name="Puig M."/>
            <person name="Quesneville H."/>
            <person name="Ram K.R."/>
            <person name="Rand D."/>
            <person name="Rasmussen M.D."/>
            <person name="Reed L.K."/>
            <person name="Reenan R."/>
            <person name="Reily A."/>
            <person name="Remington K.A."/>
            <person name="Rieger T.T."/>
            <person name="Ritchie M.G."/>
            <person name="Robin C."/>
            <person name="Rogers Y.H."/>
            <person name="Rohde C."/>
            <person name="Rozas J."/>
            <person name="Rubenfield M.J."/>
            <person name="Ruiz A."/>
            <person name="Russo S."/>
            <person name="Salzberg S.L."/>
            <person name="Sanchez-Gracia A."/>
            <person name="Saranga D.J."/>
            <person name="Sato H."/>
            <person name="Schaeffer S.W."/>
            <person name="Schatz M.C."/>
            <person name="Schlenke T."/>
            <person name="Schwartz R."/>
            <person name="Segarra C."/>
            <person name="Singh R.S."/>
            <person name="Sirot L."/>
            <person name="Sirota M."/>
            <person name="Sisneros N.B."/>
            <person name="Smith C.D."/>
            <person name="Smith T.F."/>
            <person name="Spieth J."/>
            <person name="Stage D.E."/>
            <person name="Stark A."/>
            <person name="Stephan W."/>
            <person name="Strausberg R.L."/>
            <person name="Strempel S."/>
            <person name="Sturgill D."/>
            <person name="Sutton G."/>
            <person name="Sutton G.G."/>
            <person name="Tao W."/>
            <person name="Teichmann S."/>
            <person name="Tobari Y.N."/>
            <person name="Tomimura Y."/>
            <person name="Tsolas J.M."/>
            <person name="Valente V.L."/>
            <person name="Venter E."/>
            <person name="Venter J.C."/>
            <person name="Vicario S."/>
            <person name="Vieira F.G."/>
            <person name="Vilella A.J."/>
            <person name="Villasante A."/>
            <person name="Walenz B."/>
            <person name="Wang J."/>
            <person name="Wasserman M."/>
            <person name="Watts T."/>
            <person name="Wilson D."/>
            <person name="Wilson R.K."/>
            <person name="Wing R.A."/>
            <person name="Wolfner M.F."/>
            <person name="Wong A."/>
            <person name="Wong G.K."/>
            <person name="Wu C.I."/>
            <person name="Wu G."/>
            <person name="Yamamoto D."/>
            <person name="Yang H.P."/>
            <person name="Yang S.P."/>
            <person name="Yorke J.A."/>
            <person name="Yoshida K."/>
            <person name="Zdobnov E."/>
            <person name="Zhang P."/>
            <person name="Zhang Y."/>
            <person name="Zimin A.V."/>
            <person name="Baldwin J."/>
            <person name="Abdouelleil A."/>
            <person name="Abdulkadir J."/>
            <person name="Abebe A."/>
            <person name="Abera B."/>
            <person name="Abreu J."/>
            <person name="Acer S.C."/>
            <person name="Aftuck L."/>
            <person name="Alexander A."/>
            <person name="An P."/>
            <person name="Anderson E."/>
            <person name="Anderson S."/>
            <person name="Arachi H."/>
            <person name="Azer M."/>
            <person name="Bachantsang P."/>
            <person name="Barry A."/>
            <person name="Bayul T."/>
            <person name="Berlin A."/>
            <person name="Bessette D."/>
            <person name="Bloom T."/>
            <person name="Blye J."/>
            <person name="Boguslavskiy L."/>
            <person name="Bonnet C."/>
            <person name="Boukhgalter B."/>
            <person name="Bourzgui I."/>
            <person name="Brown A."/>
            <person name="Cahill P."/>
            <person name="Channer S."/>
            <person name="Cheshatsang Y."/>
            <person name="Chuda L."/>
            <person name="Citroen M."/>
            <person name="Collymore A."/>
            <person name="Cooke P."/>
            <person name="Costello M."/>
            <person name="D'Aco K."/>
            <person name="Daza R."/>
            <person name="De Haan G."/>
            <person name="DeGray S."/>
            <person name="DeMaso C."/>
            <person name="Dhargay N."/>
            <person name="Dooley K."/>
            <person name="Dooley E."/>
            <person name="Doricent M."/>
            <person name="Dorje P."/>
            <person name="Dorjee K."/>
            <person name="Dupes A."/>
            <person name="Elong R."/>
            <person name="Falk J."/>
            <person name="Farina A."/>
            <person name="Faro S."/>
            <person name="Ferguson D."/>
            <person name="Fisher S."/>
            <person name="Foley C.D."/>
            <person name="Franke A."/>
            <person name="Friedrich D."/>
            <person name="Gadbois L."/>
            <person name="Gearin G."/>
            <person name="Gearin C.R."/>
            <person name="Giannoukos G."/>
            <person name="Goode T."/>
            <person name="Graham J."/>
            <person name="Grandbois E."/>
            <person name="Grewal S."/>
            <person name="Gyaltsen K."/>
            <person name="Hafez N."/>
            <person name="Hagos B."/>
            <person name="Hall J."/>
            <person name="Henson C."/>
            <person name="Hollinger A."/>
            <person name="Honan T."/>
            <person name="Huard M.D."/>
            <person name="Hughes L."/>
            <person name="Hurhula B."/>
            <person name="Husby M.E."/>
            <person name="Kamat A."/>
            <person name="Kanga B."/>
            <person name="Kashin S."/>
            <person name="Khazanovich D."/>
            <person name="Kisner P."/>
            <person name="Lance K."/>
            <person name="Lara M."/>
            <person name="Lee W."/>
            <person name="Lennon N."/>
            <person name="Letendre F."/>
            <person name="LeVine R."/>
            <person name="Lipovsky A."/>
            <person name="Liu X."/>
            <person name="Liu J."/>
            <person name="Liu S."/>
            <person name="Lokyitsang T."/>
            <person name="Lokyitsang Y."/>
            <person name="Lubonja R."/>
            <person name="Lui A."/>
            <person name="MacDonald P."/>
            <person name="Magnisalis V."/>
            <person name="Maru K."/>
            <person name="Matthews C."/>
            <person name="McCusker W."/>
            <person name="McDonough S."/>
            <person name="Mehta T."/>
            <person name="Meldrim J."/>
            <person name="Meneus L."/>
            <person name="Mihai O."/>
            <person name="Mihalev A."/>
            <person name="Mihova T."/>
            <person name="Mittelman R."/>
            <person name="Mlenga V."/>
            <person name="Montmayeur A."/>
            <person name="Mulrain L."/>
            <person name="Navidi A."/>
            <person name="Naylor J."/>
            <person name="Negash T."/>
            <person name="Nguyen T."/>
            <person name="Nguyen N."/>
            <person name="Nicol R."/>
            <person name="Norbu C."/>
            <person name="Norbu N."/>
            <person name="Novod N."/>
            <person name="O'Neill B."/>
            <person name="Osman S."/>
            <person name="Markiewicz E."/>
            <person name="Oyono O.L."/>
            <person name="Patti C."/>
            <person name="Phunkhang P."/>
            <person name="Pierre F."/>
            <person name="Priest M."/>
            <person name="Raghuraman S."/>
            <person name="Rege F."/>
            <person name="Reyes R."/>
            <person name="Rise C."/>
            <person name="Rogov P."/>
            <person name="Ross K."/>
            <person name="Ryan E."/>
            <person name="Settipalli S."/>
            <person name="Shea T."/>
            <person name="Sherpa N."/>
            <person name="Shi L."/>
            <person name="Shih D."/>
            <person name="Sparrow T."/>
            <person name="Spaulding J."/>
            <person name="Stalker J."/>
            <person name="Stange-Thomann N."/>
            <person name="Stavropoulos S."/>
            <person name="Stone C."/>
            <person name="Strader C."/>
            <person name="Tesfaye S."/>
            <person name="Thomson T."/>
            <person name="Thoulutsang Y."/>
            <person name="Thoulutsang D."/>
            <person name="Topham K."/>
            <person name="Topping I."/>
            <person name="Tsamla T."/>
            <person name="Vassiliev H."/>
            <person name="Vo A."/>
            <person name="Wangchuk T."/>
            <person name="Wangdi T."/>
            <person name="Weiand M."/>
            <person name="Wilkinson J."/>
            <person name="Wilson A."/>
            <person name="Yadav S."/>
            <person name="Young G."/>
            <person name="Yu Q."/>
            <person name="Zembek L."/>
            <person name="Zhong D."/>
            <person name="Zimmer A."/>
            <person name="Zwirko Z."/>
            <person name="Jaffe D.B."/>
            <person name="Alvarez P."/>
            <person name="Brockman W."/>
            <person name="Butler J."/>
            <person name="Chin C."/>
            <person name="Gnerre S."/>
            <person name="Grabherr M."/>
            <person name="Kleber M."/>
            <person name="Mauceli E."/>
            <person name="MacCallum I."/>
        </authorList>
    </citation>
    <scope>NUCLEOTIDE SEQUENCE [LARGE SCALE GENOMIC DNA]</scope>
    <source>
        <strain evidence="3">Tucson 15287-2541.00</strain>
    </source>
</reference>
<feature type="transmembrane region" description="Helical" evidence="1">
    <location>
        <begin position="171"/>
        <end position="189"/>
    </location>
</feature>
<proteinExistence type="predicted"/>
<keyword evidence="3" id="KW-1185">Reference proteome</keyword>